<dbReference type="SUPFAM" id="SSF50475">
    <property type="entry name" value="FMN-binding split barrel"/>
    <property type="match status" value="1"/>
</dbReference>
<proteinExistence type="predicted"/>
<dbReference type="Gene3D" id="2.30.110.10">
    <property type="entry name" value="Electron Transport, Fmn-binding Protein, Chain A"/>
    <property type="match status" value="1"/>
</dbReference>
<accession>A0A193G369</accession>
<evidence type="ECO:0000313" key="3">
    <source>
        <dbReference type="Proteomes" id="UP000092213"/>
    </source>
</evidence>
<name>A0A193G369_9BORD</name>
<dbReference type="STRING" id="463025.BAU08_24770"/>
<evidence type="ECO:0000313" key="2">
    <source>
        <dbReference type="EMBL" id="ANN74138.1"/>
    </source>
</evidence>
<evidence type="ECO:0000259" key="1">
    <source>
        <dbReference type="Pfam" id="PF01243"/>
    </source>
</evidence>
<dbReference type="InterPro" id="IPR024029">
    <property type="entry name" value="Pyridox_Oxase_FMN-dep"/>
</dbReference>
<feature type="domain" description="Pyridoxamine 5'-phosphate oxidase N-terminal" evidence="1">
    <location>
        <begin position="35"/>
        <end position="154"/>
    </location>
</feature>
<dbReference type="PANTHER" id="PTHR42815:SF2">
    <property type="entry name" value="FAD-BINDING, PUTATIVE (AFU_ORTHOLOGUE AFUA_6G07600)-RELATED"/>
    <property type="match status" value="1"/>
</dbReference>
<gene>
    <name evidence="2" type="ORF">BAU08_24770</name>
</gene>
<protein>
    <submittedName>
        <fullName evidence="2">Flavin-nucleotide-binding protein</fullName>
    </submittedName>
</protein>
<organism evidence="2 3">
    <name type="scientific">Bordetella bronchialis</name>
    <dbReference type="NCBI Taxonomy" id="463025"/>
    <lineage>
        <taxon>Bacteria</taxon>
        <taxon>Pseudomonadati</taxon>
        <taxon>Pseudomonadota</taxon>
        <taxon>Betaproteobacteria</taxon>
        <taxon>Burkholderiales</taxon>
        <taxon>Alcaligenaceae</taxon>
        <taxon>Bordetella</taxon>
    </lineage>
</organism>
<dbReference type="NCBIfam" id="TIGR04025">
    <property type="entry name" value="PPOX_FMN_DR2398"/>
    <property type="match status" value="1"/>
</dbReference>
<dbReference type="PANTHER" id="PTHR42815">
    <property type="entry name" value="FAD-BINDING, PUTATIVE (AFU_ORTHOLOGUE AFUA_6G07600)-RELATED"/>
    <property type="match status" value="1"/>
</dbReference>
<dbReference type="RefSeq" id="WP_066672204.1">
    <property type="nucleotide sequence ID" value="NZ_CP016171.1"/>
</dbReference>
<dbReference type="InterPro" id="IPR011576">
    <property type="entry name" value="Pyridox_Oxase_N"/>
</dbReference>
<reference evidence="2 3" key="1">
    <citation type="submission" date="2016-06" db="EMBL/GenBank/DDBJ databases">
        <title>Complete genome sequences of Bordetella bronchialis and Bordetella flabilis.</title>
        <authorList>
            <person name="LiPuma J.J."/>
            <person name="Spilker T."/>
        </authorList>
    </citation>
    <scope>NUCLEOTIDE SEQUENCE [LARGE SCALE GENOMIC DNA]</scope>
    <source>
        <strain evidence="2 3">AU17976</strain>
    </source>
</reference>
<dbReference type="Proteomes" id="UP000092213">
    <property type="component" value="Chromosome"/>
</dbReference>
<dbReference type="EMBL" id="CP016171">
    <property type="protein sequence ID" value="ANN74138.1"/>
    <property type="molecule type" value="Genomic_DNA"/>
</dbReference>
<dbReference type="AlphaFoldDB" id="A0A193G369"/>
<dbReference type="InterPro" id="IPR012349">
    <property type="entry name" value="Split_barrel_FMN-bd"/>
</dbReference>
<dbReference type="Pfam" id="PF01243">
    <property type="entry name" value="PNPOx_N"/>
    <property type="match status" value="1"/>
</dbReference>
<sequence>MKIDSAHRIADLDALSALYGQPKEASLLKESATLHPNYRAFIRAAPFVALATSGPGGLDVSPRGDAAGFVEIHDDQTLLLPDRRGNNRVDSLRNVIADPRVALLFLIPGIGETLRVNGSAAISVEPALLERLAVDGKPPRSVLVVHVETVFFQCSRAIVRSRLWDPATQLTRDALPSTGRILQDLIGSGFDGDRYDRELPERVDKTLY</sequence>